<gene>
    <name evidence="1" type="ORF">Syun_001164</name>
</gene>
<dbReference type="AlphaFoldDB" id="A0AAP0LIV2"/>
<sequence>MFDGDLSLRHGFLCLDGVLPFMGSSREMFGWGSTVNGFLSFDREILARWSSWVPLGLAKTIPGCRPRSYDDPRQGRLR</sequence>
<organism evidence="1 2">
    <name type="scientific">Stephania yunnanensis</name>
    <dbReference type="NCBI Taxonomy" id="152371"/>
    <lineage>
        <taxon>Eukaryota</taxon>
        <taxon>Viridiplantae</taxon>
        <taxon>Streptophyta</taxon>
        <taxon>Embryophyta</taxon>
        <taxon>Tracheophyta</taxon>
        <taxon>Spermatophyta</taxon>
        <taxon>Magnoliopsida</taxon>
        <taxon>Ranunculales</taxon>
        <taxon>Menispermaceae</taxon>
        <taxon>Menispermoideae</taxon>
        <taxon>Cissampelideae</taxon>
        <taxon>Stephania</taxon>
    </lineage>
</organism>
<comment type="caution">
    <text evidence="1">The sequence shown here is derived from an EMBL/GenBank/DDBJ whole genome shotgun (WGS) entry which is preliminary data.</text>
</comment>
<evidence type="ECO:0000313" key="2">
    <source>
        <dbReference type="Proteomes" id="UP001420932"/>
    </source>
</evidence>
<reference evidence="1 2" key="1">
    <citation type="submission" date="2024-01" db="EMBL/GenBank/DDBJ databases">
        <title>Genome assemblies of Stephania.</title>
        <authorList>
            <person name="Yang L."/>
        </authorList>
    </citation>
    <scope>NUCLEOTIDE SEQUENCE [LARGE SCALE GENOMIC DNA]</scope>
    <source>
        <strain evidence="1">YNDBR</strain>
        <tissue evidence="1">Leaf</tissue>
    </source>
</reference>
<evidence type="ECO:0000313" key="1">
    <source>
        <dbReference type="EMBL" id="KAK9169024.1"/>
    </source>
</evidence>
<keyword evidence="2" id="KW-1185">Reference proteome</keyword>
<protein>
    <submittedName>
        <fullName evidence="1">Uncharacterized protein</fullName>
    </submittedName>
</protein>
<dbReference type="Proteomes" id="UP001420932">
    <property type="component" value="Unassembled WGS sequence"/>
</dbReference>
<accession>A0AAP0LIV2</accession>
<proteinExistence type="predicted"/>
<dbReference type="EMBL" id="JBBNAF010000001">
    <property type="protein sequence ID" value="KAK9169024.1"/>
    <property type="molecule type" value="Genomic_DNA"/>
</dbReference>
<name>A0AAP0LIV2_9MAGN</name>